<name>A0A224Y6L7_9ACAR</name>
<feature type="compositionally biased region" description="Basic and acidic residues" evidence="1">
    <location>
        <begin position="258"/>
        <end position="274"/>
    </location>
</feature>
<organism evidence="2">
    <name type="scientific">Rhipicephalus zambeziensis</name>
    <dbReference type="NCBI Taxonomy" id="60191"/>
    <lineage>
        <taxon>Eukaryota</taxon>
        <taxon>Metazoa</taxon>
        <taxon>Ecdysozoa</taxon>
        <taxon>Arthropoda</taxon>
        <taxon>Chelicerata</taxon>
        <taxon>Arachnida</taxon>
        <taxon>Acari</taxon>
        <taxon>Parasitiformes</taxon>
        <taxon>Ixodida</taxon>
        <taxon>Ixodoidea</taxon>
        <taxon>Ixodidae</taxon>
        <taxon>Rhipicephalinae</taxon>
        <taxon>Rhipicephalus</taxon>
        <taxon>Rhipicephalus</taxon>
    </lineage>
</organism>
<evidence type="ECO:0000313" key="2">
    <source>
        <dbReference type="EMBL" id="MAA13238.1"/>
    </source>
</evidence>
<feature type="compositionally biased region" description="Pro residues" evidence="1">
    <location>
        <begin position="279"/>
        <end position="288"/>
    </location>
</feature>
<feature type="region of interest" description="Disordered" evidence="1">
    <location>
        <begin position="57"/>
        <end position="78"/>
    </location>
</feature>
<proteinExistence type="predicted"/>
<dbReference type="AlphaFoldDB" id="A0A224Y6L7"/>
<feature type="compositionally biased region" description="Gly residues" evidence="1">
    <location>
        <begin position="59"/>
        <end position="69"/>
    </location>
</feature>
<accession>A0A224Y6L7</accession>
<protein>
    <submittedName>
        <fullName evidence="2">Uncharacterized protein</fullName>
    </submittedName>
</protein>
<reference evidence="2" key="1">
    <citation type="journal article" date="2017" name="Parasit. Vectors">
        <title>Sialotranscriptomics of Rhipicephalus zambeziensis reveals intricate expression profiles of secretory proteins and suggests tight temporal transcriptional regulation during blood-feeding.</title>
        <authorList>
            <person name="de Castro M.H."/>
            <person name="de Klerk D."/>
            <person name="Pienaar R."/>
            <person name="Rees D.J.G."/>
            <person name="Mans B.J."/>
        </authorList>
    </citation>
    <scope>NUCLEOTIDE SEQUENCE</scope>
    <source>
        <tissue evidence="2">Salivary glands</tissue>
    </source>
</reference>
<feature type="region of interest" description="Disordered" evidence="1">
    <location>
        <begin position="212"/>
        <end position="288"/>
    </location>
</feature>
<sequence>MAMLKFTSFCPDTQHLLVLRLLWVPDHLVHRSCRTGHHEGISQLAGPQLLRRFPTDTGTGPGLFRGGTRGAPSGVDTRDCPRGPAVSACFRVPGGPRRCRGADQLRCHLRSTDQLPSQDDCYGTRGIRLGSGGIYKLVPELPRHSGGMVATDVPLRRHQALGCVGISGVFTPTTEATSRPTKTYLSKLRDGSLSSAPCWKSPWCSAFPPGRGVPGRSRHDGVGLRPRSDGWRRDQLHDHDVDDGRPRPVLLGRRAHLHNLDAAHRPGDGGDRRRQAVHKPPPTRIRGI</sequence>
<dbReference type="EMBL" id="GFPF01002092">
    <property type="protein sequence ID" value="MAA13238.1"/>
    <property type="molecule type" value="Transcribed_RNA"/>
</dbReference>
<feature type="compositionally biased region" description="Basic and acidic residues" evidence="1">
    <location>
        <begin position="217"/>
        <end position="246"/>
    </location>
</feature>
<evidence type="ECO:0000256" key="1">
    <source>
        <dbReference type="SAM" id="MobiDB-lite"/>
    </source>
</evidence>